<dbReference type="Gramene" id="OE9A036690T1">
    <property type="protein sequence ID" value="OE9A036690C1"/>
    <property type="gene ID" value="OE9A036690"/>
</dbReference>
<dbReference type="GO" id="GO:0031120">
    <property type="term" value="P:snRNA pseudouridine synthesis"/>
    <property type="evidence" value="ECO:0007669"/>
    <property type="project" value="TreeGrafter"/>
</dbReference>
<dbReference type="PANTHER" id="PTHR23127:SF0">
    <property type="entry name" value="H_ACA RIBONUCLEOPROTEIN COMPLEX SUBUNIT DKC1"/>
    <property type="match status" value="1"/>
</dbReference>
<dbReference type="AlphaFoldDB" id="A0A8S0QCD5"/>
<keyword evidence="3" id="KW-1185">Reference proteome</keyword>
<sequence>MDRDKYPRKWGLGPRASMKKKLIVEGKLDKHVKPNENTPAEWLRNIALPTGGDSMVAGLAAAAEPQLAAPTNVVTLVSAVDEVEKKKKHKDKNDEEEGCKRKLDKVEGSPAPDVKKAKVSLEAEETMQMKEGVKLKKVDEVETVEVGKKEKKKNKKKNEGGEDAVDVSGEKLKKDKKKKDKANADSGILNGEKSKKKKKHEDERKLCFT</sequence>
<dbReference type="GO" id="GO:0031429">
    <property type="term" value="C:box H/ACA snoRNP complex"/>
    <property type="evidence" value="ECO:0007669"/>
    <property type="project" value="TreeGrafter"/>
</dbReference>
<feature type="compositionally biased region" description="Basic and acidic residues" evidence="1">
    <location>
        <begin position="200"/>
        <end position="209"/>
    </location>
</feature>
<evidence type="ECO:0000313" key="2">
    <source>
        <dbReference type="EMBL" id="CAA2965075.1"/>
    </source>
</evidence>
<reference evidence="2 3" key="1">
    <citation type="submission" date="2019-12" db="EMBL/GenBank/DDBJ databases">
        <authorList>
            <person name="Alioto T."/>
            <person name="Alioto T."/>
            <person name="Gomez Garrido J."/>
        </authorList>
    </citation>
    <scope>NUCLEOTIDE SEQUENCE [LARGE SCALE GENOMIC DNA]</scope>
</reference>
<name>A0A8S0QCD5_OLEEU</name>
<feature type="region of interest" description="Disordered" evidence="1">
    <location>
        <begin position="83"/>
        <end position="209"/>
    </location>
</feature>
<dbReference type="PANTHER" id="PTHR23127">
    <property type="entry name" value="CENTROMERE/MICROTUBULE BINDING PROTEIN CBF5"/>
    <property type="match status" value="1"/>
</dbReference>
<comment type="caution">
    <text evidence="2">The sequence shown here is derived from an EMBL/GenBank/DDBJ whole genome shotgun (WGS) entry which is preliminary data.</text>
</comment>
<proteinExistence type="predicted"/>
<dbReference type="Proteomes" id="UP000594638">
    <property type="component" value="Unassembled WGS sequence"/>
</dbReference>
<dbReference type="Gene3D" id="2.30.130.10">
    <property type="entry name" value="PUA domain"/>
    <property type="match status" value="1"/>
</dbReference>
<organism evidence="2 3">
    <name type="scientific">Olea europaea subsp. europaea</name>
    <dbReference type="NCBI Taxonomy" id="158383"/>
    <lineage>
        <taxon>Eukaryota</taxon>
        <taxon>Viridiplantae</taxon>
        <taxon>Streptophyta</taxon>
        <taxon>Embryophyta</taxon>
        <taxon>Tracheophyta</taxon>
        <taxon>Spermatophyta</taxon>
        <taxon>Magnoliopsida</taxon>
        <taxon>eudicotyledons</taxon>
        <taxon>Gunneridae</taxon>
        <taxon>Pentapetalae</taxon>
        <taxon>asterids</taxon>
        <taxon>lamiids</taxon>
        <taxon>Lamiales</taxon>
        <taxon>Oleaceae</taxon>
        <taxon>Oleeae</taxon>
        <taxon>Olea</taxon>
    </lineage>
</organism>
<accession>A0A8S0QCD5</accession>
<feature type="compositionally biased region" description="Basic and acidic residues" evidence="1">
    <location>
        <begin position="98"/>
        <end position="148"/>
    </location>
</feature>
<dbReference type="OrthoDB" id="10250002at2759"/>
<evidence type="ECO:0000256" key="1">
    <source>
        <dbReference type="SAM" id="MobiDB-lite"/>
    </source>
</evidence>
<dbReference type="GO" id="GO:0031118">
    <property type="term" value="P:rRNA pseudouridine synthesis"/>
    <property type="evidence" value="ECO:0007669"/>
    <property type="project" value="TreeGrafter"/>
</dbReference>
<dbReference type="EMBL" id="CACTIH010001835">
    <property type="protein sequence ID" value="CAA2965075.1"/>
    <property type="molecule type" value="Genomic_DNA"/>
</dbReference>
<dbReference type="GO" id="GO:1990481">
    <property type="term" value="P:mRNA pseudouridine synthesis"/>
    <property type="evidence" value="ECO:0007669"/>
    <property type="project" value="TreeGrafter"/>
</dbReference>
<dbReference type="GO" id="GO:0000495">
    <property type="term" value="P:box H/ACA sno(s)RNA 3'-end processing"/>
    <property type="evidence" value="ECO:0007669"/>
    <property type="project" value="TreeGrafter"/>
</dbReference>
<protein>
    <submittedName>
        <fullName evidence="2">H ACA ribonucleo complex subunit 4-like</fullName>
    </submittedName>
</protein>
<gene>
    <name evidence="2" type="ORF">OLEA9_A036690</name>
</gene>
<dbReference type="InterPro" id="IPR036974">
    <property type="entry name" value="PUA_sf"/>
</dbReference>
<dbReference type="GO" id="GO:0009982">
    <property type="term" value="F:pseudouridine synthase activity"/>
    <property type="evidence" value="ECO:0007669"/>
    <property type="project" value="TreeGrafter"/>
</dbReference>
<evidence type="ECO:0000313" key="3">
    <source>
        <dbReference type="Proteomes" id="UP000594638"/>
    </source>
</evidence>
<dbReference type="InterPro" id="IPR004802">
    <property type="entry name" value="tRNA_PsdUridine_synth_B_fam"/>
</dbReference>
<dbReference type="GO" id="GO:0003723">
    <property type="term" value="F:RNA binding"/>
    <property type="evidence" value="ECO:0007669"/>
    <property type="project" value="InterPro"/>
</dbReference>